<accession>A0A0D2K4I9</accession>
<feature type="compositionally biased region" description="Basic and acidic residues" evidence="5">
    <location>
        <begin position="67"/>
        <end position="76"/>
    </location>
</feature>
<dbReference type="Proteomes" id="UP000053411">
    <property type="component" value="Unassembled WGS sequence"/>
</dbReference>
<name>A0A0D2K4I9_9EURO</name>
<evidence type="ECO:0000256" key="5">
    <source>
        <dbReference type="SAM" id="MobiDB-lite"/>
    </source>
</evidence>
<dbReference type="VEuPathDB" id="FungiDB:Z520_06169"/>
<evidence type="ECO:0000313" key="7">
    <source>
        <dbReference type="EMBL" id="KIX98089.1"/>
    </source>
</evidence>
<dbReference type="STRING" id="1442371.A0A0D2K4I9"/>
<dbReference type="Gene3D" id="3.40.395.10">
    <property type="entry name" value="Adenoviral Proteinase, Chain A"/>
    <property type="match status" value="1"/>
</dbReference>
<gene>
    <name evidence="7" type="ORF">Z520_06169</name>
</gene>
<dbReference type="AlphaFoldDB" id="A0A0D2K4I9"/>
<feature type="region of interest" description="Disordered" evidence="5">
    <location>
        <begin position="185"/>
        <end position="206"/>
    </location>
</feature>
<evidence type="ECO:0000313" key="8">
    <source>
        <dbReference type="Proteomes" id="UP000053411"/>
    </source>
</evidence>
<dbReference type="InterPro" id="IPR003653">
    <property type="entry name" value="Peptidase_C48_C"/>
</dbReference>
<dbReference type="Pfam" id="PF02902">
    <property type="entry name" value="Peptidase_C48"/>
    <property type="match status" value="1"/>
</dbReference>
<dbReference type="EMBL" id="KN848072">
    <property type="protein sequence ID" value="KIX98089.1"/>
    <property type="molecule type" value="Genomic_DNA"/>
</dbReference>
<dbReference type="PROSITE" id="PS50600">
    <property type="entry name" value="ULP_PROTEASE"/>
    <property type="match status" value="1"/>
</dbReference>
<dbReference type="GeneID" id="27711915"/>
<sequence>MSSFFDGTPPPNLEQEAQVFGVIISGGGSPMPGSYPHAESETLAEILPPSVIAAPEQTTTEASNGKELAESETKDEANDDLTSTTAEVTDEMTENALGLANQELFAEANDVTKGVESDVALQEPDISQTESPKTPERANPQKPKVASPIDLTEDKDTSESSSSATSAPQTPVKQLAQLRLDDEVFTPDQPTPKATPHSSEKVQRVTRAESKRLAILEEKTHYEIVPLAEEWETKIQTALRHGHGAFKATDFTRVVPLNGQSTRGTGQWLNDEVINGYLNLVVAHGRQNDRPTQVPTHHAFVSFFFNNLESRGYDSVKRWASRAKIGGKNLLETEAVFIPVNSGAHWTLCVVSGKNRTIAHYNSLRGNGRRYINTVKTWVAAELGSAFKESEWTFIDAGESPQQTNMDDCGVFTITSARQIMLGLTPMSYSPDMIPLQRRRIVAELVNGALLKSSL</sequence>
<organism evidence="7 8">
    <name type="scientific">Fonsecaea multimorphosa CBS 102226</name>
    <dbReference type="NCBI Taxonomy" id="1442371"/>
    <lineage>
        <taxon>Eukaryota</taxon>
        <taxon>Fungi</taxon>
        <taxon>Dikarya</taxon>
        <taxon>Ascomycota</taxon>
        <taxon>Pezizomycotina</taxon>
        <taxon>Eurotiomycetes</taxon>
        <taxon>Chaetothyriomycetidae</taxon>
        <taxon>Chaetothyriales</taxon>
        <taxon>Herpotrichiellaceae</taxon>
        <taxon>Fonsecaea</taxon>
    </lineage>
</organism>
<evidence type="ECO:0000259" key="6">
    <source>
        <dbReference type="PROSITE" id="PS50600"/>
    </source>
</evidence>
<dbReference type="PANTHER" id="PTHR12606:SF141">
    <property type="entry name" value="GH15225P-RELATED"/>
    <property type="match status" value="1"/>
</dbReference>
<proteinExistence type="inferred from homology"/>
<keyword evidence="8" id="KW-1185">Reference proteome</keyword>
<feature type="domain" description="Ubiquitin-like protease family profile" evidence="6">
    <location>
        <begin position="244"/>
        <end position="420"/>
    </location>
</feature>
<dbReference type="OrthoDB" id="1939479at2759"/>
<dbReference type="InterPro" id="IPR038765">
    <property type="entry name" value="Papain-like_cys_pep_sf"/>
</dbReference>
<keyword evidence="2" id="KW-0645">Protease</keyword>
<keyword evidence="3" id="KW-0378">Hydrolase</keyword>
<dbReference type="SUPFAM" id="SSF54001">
    <property type="entry name" value="Cysteine proteinases"/>
    <property type="match status" value="1"/>
</dbReference>
<keyword evidence="4" id="KW-0788">Thiol protease</keyword>
<comment type="similarity">
    <text evidence="1">Belongs to the peptidase C48 family.</text>
</comment>
<dbReference type="GO" id="GO:0005634">
    <property type="term" value="C:nucleus"/>
    <property type="evidence" value="ECO:0007669"/>
    <property type="project" value="TreeGrafter"/>
</dbReference>
<protein>
    <recommendedName>
        <fullName evidence="6">Ubiquitin-like protease family profile domain-containing protein</fullName>
    </recommendedName>
</protein>
<evidence type="ECO:0000256" key="4">
    <source>
        <dbReference type="ARBA" id="ARBA00022807"/>
    </source>
</evidence>
<feature type="region of interest" description="Disordered" evidence="5">
    <location>
        <begin position="51"/>
        <end position="101"/>
    </location>
</feature>
<reference evidence="7 8" key="1">
    <citation type="submission" date="2015-01" db="EMBL/GenBank/DDBJ databases">
        <title>The Genome Sequence of Fonsecaea multimorphosa CBS 102226.</title>
        <authorList>
            <consortium name="The Broad Institute Genomics Platform"/>
            <person name="Cuomo C."/>
            <person name="de Hoog S."/>
            <person name="Gorbushina A."/>
            <person name="Stielow B."/>
            <person name="Teixiera M."/>
            <person name="Abouelleil A."/>
            <person name="Chapman S.B."/>
            <person name="Priest M."/>
            <person name="Young S.K."/>
            <person name="Wortman J."/>
            <person name="Nusbaum C."/>
            <person name="Birren B."/>
        </authorList>
    </citation>
    <scope>NUCLEOTIDE SEQUENCE [LARGE SCALE GENOMIC DNA]</scope>
    <source>
        <strain evidence="7 8">CBS 102226</strain>
    </source>
</reference>
<dbReference type="PANTHER" id="PTHR12606">
    <property type="entry name" value="SENTRIN/SUMO-SPECIFIC PROTEASE"/>
    <property type="match status" value="1"/>
</dbReference>
<evidence type="ECO:0000256" key="2">
    <source>
        <dbReference type="ARBA" id="ARBA00022670"/>
    </source>
</evidence>
<dbReference type="GO" id="GO:0006508">
    <property type="term" value="P:proteolysis"/>
    <property type="evidence" value="ECO:0007669"/>
    <property type="project" value="UniProtKB-KW"/>
</dbReference>
<dbReference type="RefSeq" id="XP_016632212.1">
    <property type="nucleotide sequence ID" value="XM_016776670.1"/>
</dbReference>
<dbReference type="GO" id="GO:0016926">
    <property type="term" value="P:protein desumoylation"/>
    <property type="evidence" value="ECO:0007669"/>
    <property type="project" value="TreeGrafter"/>
</dbReference>
<evidence type="ECO:0000256" key="3">
    <source>
        <dbReference type="ARBA" id="ARBA00022801"/>
    </source>
</evidence>
<evidence type="ECO:0000256" key="1">
    <source>
        <dbReference type="ARBA" id="ARBA00005234"/>
    </source>
</evidence>
<feature type="region of interest" description="Disordered" evidence="5">
    <location>
        <begin position="120"/>
        <end position="172"/>
    </location>
</feature>
<dbReference type="GO" id="GO:0016929">
    <property type="term" value="F:deSUMOylase activity"/>
    <property type="evidence" value="ECO:0007669"/>
    <property type="project" value="TreeGrafter"/>
</dbReference>